<dbReference type="VEuPathDB" id="VectorBase:AMEC014861"/>
<evidence type="ECO:0000313" key="2">
    <source>
        <dbReference type="Proteomes" id="UP000075902"/>
    </source>
</evidence>
<dbReference type="Proteomes" id="UP000075902">
    <property type="component" value="Unassembled WGS sequence"/>
</dbReference>
<organism evidence="1 2">
    <name type="scientific">Anopheles melas</name>
    <dbReference type="NCBI Taxonomy" id="34690"/>
    <lineage>
        <taxon>Eukaryota</taxon>
        <taxon>Metazoa</taxon>
        <taxon>Ecdysozoa</taxon>
        <taxon>Arthropoda</taxon>
        <taxon>Hexapoda</taxon>
        <taxon>Insecta</taxon>
        <taxon>Pterygota</taxon>
        <taxon>Neoptera</taxon>
        <taxon>Endopterygota</taxon>
        <taxon>Diptera</taxon>
        <taxon>Nematocera</taxon>
        <taxon>Culicoidea</taxon>
        <taxon>Culicidae</taxon>
        <taxon>Anophelinae</taxon>
        <taxon>Anopheles</taxon>
    </lineage>
</organism>
<dbReference type="EnsemblMetazoa" id="AMEC014861-RA">
    <property type="protein sequence ID" value="AMEC014861-PA"/>
    <property type="gene ID" value="AMEC014861"/>
</dbReference>
<name>A0A182U6L7_9DIPT</name>
<reference evidence="2" key="1">
    <citation type="submission" date="2014-01" db="EMBL/GenBank/DDBJ databases">
        <title>The Genome Sequence of Anopheles melas CM1001059_A (V2).</title>
        <authorList>
            <consortium name="The Broad Institute Genomics Platform"/>
            <person name="Neafsey D.E."/>
            <person name="Besansky N."/>
            <person name="Howell P."/>
            <person name="Walton C."/>
            <person name="Young S.K."/>
            <person name="Zeng Q."/>
            <person name="Gargeya S."/>
            <person name="Fitzgerald M."/>
            <person name="Haas B."/>
            <person name="Abouelleil A."/>
            <person name="Allen A.W."/>
            <person name="Alvarado L."/>
            <person name="Arachchi H.M."/>
            <person name="Berlin A.M."/>
            <person name="Chapman S.B."/>
            <person name="Gainer-Dewar J."/>
            <person name="Goldberg J."/>
            <person name="Griggs A."/>
            <person name="Gujja S."/>
            <person name="Hansen M."/>
            <person name="Howarth C."/>
            <person name="Imamovic A."/>
            <person name="Ireland A."/>
            <person name="Larimer J."/>
            <person name="McCowan C."/>
            <person name="Murphy C."/>
            <person name="Pearson M."/>
            <person name="Poon T.W."/>
            <person name="Priest M."/>
            <person name="Roberts A."/>
            <person name="Saif S."/>
            <person name="Shea T."/>
            <person name="Sisk P."/>
            <person name="Sykes S."/>
            <person name="Wortman J."/>
            <person name="Nusbaum C."/>
            <person name="Birren B."/>
        </authorList>
    </citation>
    <scope>NUCLEOTIDE SEQUENCE [LARGE SCALE GENOMIC DNA]</scope>
    <source>
        <strain evidence="2">CM1001059</strain>
    </source>
</reference>
<dbReference type="AlphaFoldDB" id="A0A182U6L7"/>
<accession>A0A182U6L7</accession>
<sequence length="226" mass="25633">MYDLLRAASNLRTYLPLVQYILTTTIENIAEADSYLMELETLLSTGVSTETANYADDIQRIANETITRQLVDTLMGNDEYGRYCFQKYKELGKGIFGQSFDSIWQCVDKEYVRIEYLKTTLGLMIELLAYDYEDVITEVYVCNILANEDDLNNCVSALATFYSQLFLQTANKVSTIYQLATDEAEASENRILICIELVYIQGTVLEPQKISDNLEICSQDGPKGSD</sequence>
<reference evidence="1" key="2">
    <citation type="submission" date="2020-05" db="UniProtKB">
        <authorList>
            <consortium name="EnsemblMetazoa"/>
        </authorList>
    </citation>
    <scope>IDENTIFICATION</scope>
    <source>
        <strain evidence="1">CM1001059</strain>
    </source>
</reference>
<proteinExistence type="predicted"/>
<keyword evidence="2" id="KW-1185">Reference proteome</keyword>
<evidence type="ECO:0000313" key="1">
    <source>
        <dbReference type="EnsemblMetazoa" id="AMEC014861-PA"/>
    </source>
</evidence>
<protein>
    <submittedName>
        <fullName evidence="1">Uncharacterized protein</fullName>
    </submittedName>
</protein>